<dbReference type="PROSITE" id="PS50883">
    <property type="entry name" value="EAL"/>
    <property type="match status" value="1"/>
</dbReference>
<dbReference type="Proteomes" id="UP001243009">
    <property type="component" value="Unassembled WGS sequence"/>
</dbReference>
<evidence type="ECO:0000256" key="1">
    <source>
        <dbReference type="SAM" id="MobiDB-lite"/>
    </source>
</evidence>
<comment type="caution">
    <text evidence="3">The sequence shown here is derived from an EMBL/GenBank/DDBJ whole genome shotgun (WGS) entry which is preliminary data.</text>
</comment>
<sequence>MPPNSMQRLLATAAGQFDRGLRRRLATDLRGAIGRSELTLHYQPRVRLRDGARLGAEALLRWHHARRGEVPPADFIPIAEDSDLIVALGGWVLRRAAADAMAHPELGRVAVNVSARQVASGALPRQVEEALAVTGLPPARLELELTESLPLEDAPEVVAMLQGLRDRGISLALDDFGTGYASFARLRRLPFTTLKLDHSLIDGVPGAERDLAILRALRDLAQALRLRLVAEGVERVEQAAILADLGFEEAQGYLFGGAAPLPLPGRLAPGALAPAPGRTTVSGRCPPSESPSSAPASPA</sequence>
<feature type="domain" description="EAL" evidence="2">
    <location>
        <begin position="22"/>
        <end position="272"/>
    </location>
</feature>
<feature type="region of interest" description="Disordered" evidence="1">
    <location>
        <begin position="268"/>
        <end position="299"/>
    </location>
</feature>
<evidence type="ECO:0000313" key="4">
    <source>
        <dbReference type="Proteomes" id="UP001243009"/>
    </source>
</evidence>
<evidence type="ECO:0000259" key="2">
    <source>
        <dbReference type="PROSITE" id="PS50883"/>
    </source>
</evidence>
<keyword evidence="4" id="KW-1185">Reference proteome</keyword>
<evidence type="ECO:0000313" key="3">
    <source>
        <dbReference type="EMBL" id="MDO9708415.1"/>
    </source>
</evidence>
<dbReference type="PANTHER" id="PTHR33121">
    <property type="entry name" value="CYCLIC DI-GMP PHOSPHODIESTERASE PDEF"/>
    <property type="match status" value="1"/>
</dbReference>
<dbReference type="InterPro" id="IPR035919">
    <property type="entry name" value="EAL_sf"/>
</dbReference>
<organism evidence="3 4">
    <name type="scientific">Paracraurococcus lichenis</name>
    <dbReference type="NCBI Taxonomy" id="3064888"/>
    <lineage>
        <taxon>Bacteria</taxon>
        <taxon>Pseudomonadati</taxon>
        <taxon>Pseudomonadota</taxon>
        <taxon>Alphaproteobacteria</taxon>
        <taxon>Acetobacterales</taxon>
        <taxon>Roseomonadaceae</taxon>
        <taxon>Paracraurococcus</taxon>
    </lineage>
</organism>
<name>A0ABT9DWY8_9PROT</name>
<dbReference type="Pfam" id="PF00563">
    <property type="entry name" value="EAL"/>
    <property type="match status" value="1"/>
</dbReference>
<reference evidence="3 4" key="1">
    <citation type="submission" date="2023-08" db="EMBL/GenBank/DDBJ databases">
        <title>The draft genome sequence of Paracraurococcus sp. LOR1-02.</title>
        <authorList>
            <person name="Kingkaew E."/>
            <person name="Tanasupawat S."/>
        </authorList>
    </citation>
    <scope>NUCLEOTIDE SEQUENCE [LARGE SCALE GENOMIC DNA]</scope>
    <source>
        <strain evidence="3 4">LOR1-02</strain>
    </source>
</reference>
<dbReference type="EMBL" id="JAUTWS010000006">
    <property type="protein sequence ID" value="MDO9708415.1"/>
    <property type="molecule type" value="Genomic_DNA"/>
</dbReference>
<dbReference type="RefSeq" id="WP_305103285.1">
    <property type="nucleotide sequence ID" value="NZ_JAUTWS010000006.1"/>
</dbReference>
<protein>
    <submittedName>
        <fullName evidence="3">EAL domain-containing protein</fullName>
    </submittedName>
</protein>
<feature type="compositionally biased region" description="Low complexity" evidence="1">
    <location>
        <begin position="286"/>
        <end position="299"/>
    </location>
</feature>
<gene>
    <name evidence="3" type="ORF">Q7A36_08675</name>
</gene>
<proteinExistence type="predicted"/>
<dbReference type="InterPro" id="IPR050706">
    <property type="entry name" value="Cyclic-di-GMP_PDE-like"/>
</dbReference>
<accession>A0ABT9DWY8</accession>
<dbReference type="Gene3D" id="3.20.20.450">
    <property type="entry name" value="EAL domain"/>
    <property type="match status" value="1"/>
</dbReference>
<dbReference type="SMART" id="SM00052">
    <property type="entry name" value="EAL"/>
    <property type="match status" value="1"/>
</dbReference>
<dbReference type="SUPFAM" id="SSF141868">
    <property type="entry name" value="EAL domain-like"/>
    <property type="match status" value="1"/>
</dbReference>
<dbReference type="PANTHER" id="PTHR33121:SF70">
    <property type="entry name" value="SIGNALING PROTEIN YKOW"/>
    <property type="match status" value="1"/>
</dbReference>
<dbReference type="CDD" id="cd01948">
    <property type="entry name" value="EAL"/>
    <property type="match status" value="1"/>
</dbReference>
<feature type="compositionally biased region" description="Low complexity" evidence="1">
    <location>
        <begin position="268"/>
        <end position="278"/>
    </location>
</feature>
<dbReference type="InterPro" id="IPR001633">
    <property type="entry name" value="EAL_dom"/>
</dbReference>